<dbReference type="GO" id="GO:0005886">
    <property type="term" value="C:plasma membrane"/>
    <property type="evidence" value="ECO:0007669"/>
    <property type="project" value="UniProtKB-SubCell"/>
</dbReference>
<evidence type="ECO:0000313" key="12">
    <source>
        <dbReference type="Proteomes" id="UP000242520"/>
    </source>
</evidence>
<dbReference type="Proteomes" id="UP000242520">
    <property type="component" value="Unassembled WGS sequence"/>
</dbReference>
<evidence type="ECO:0000256" key="5">
    <source>
        <dbReference type="ARBA" id="ARBA00022500"/>
    </source>
</evidence>
<evidence type="ECO:0000256" key="7">
    <source>
        <dbReference type="ARBA" id="ARBA00022779"/>
    </source>
</evidence>
<dbReference type="AlphaFoldDB" id="A0A1M5NUC0"/>
<dbReference type="GO" id="GO:0006935">
    <property type="term" value="P:chemotaxis"/>
    <property type="evidence" value="ECO:0007669"/>
    <property type="project" value="UniProtKB-KW"/>
</dbReference>
<comment type="similarity">
    <text evidence="3 10">Belongs to the FliL family.</text>
</comment>
<evidence type="ECO:0000256" key="2">
    <source>
        <dbReference type="ARBA" id="ARBA00004162"/>
    </source>
</evidence>
<keyword evidence="5 10" id="KW-0145">Chemotaxis</keyword>
<dbReference type="GO" id="GO:0071978">
    <property type="term" value="P:bacterial-type flagellum-dependent swarming motility"/>
    <property type="evidence" value="ECO:0007669"/>
    <property type="project" value="TreeGrafter"/>
</dbReference>
<keyword evidence="9 10" id="KW-0472">Membrane</keyword>
<evidence type="ECO:0000313" key="11">
    <source>
        <dbReference type="EMBL" id="SHG92789.1"/>
    </source>
</evidence>
<evidence type="ECO:0000256" key="4">
    <source>
        <dbReference type="ARBA" id="ARBA00022475"/>
    </source>
</evidence>
<evidence type="ECO:0000256" key="9">
    <source>
        <dbReference type="ARBA" id="ARBA00023136"/>
    </source>
</evidence>
<name>A0A1M5NUC0_9FIRM</name>
<reference evidence="12" key="1">
    <citation type="submission" date="2016-11" db="EMBL/GenBank/DDBJ databases">
        <authorList>
            <person name="Varghese N."/>
            <person name="Submissions S."/>
        </authorList>
    </citation>
    <scope>NUCLEOTIDE SEQUENCE [LARGE SCALE GENOMIC DNA]</scope>
    <source>
        <strain evidence="12">DSM 15285</strain>
    </source>
</reference>
<dbReference type="STRING" id="1123350.SAMN02744040_00211"/>
<evidence type="ECO:0000256" key="8">
    <source>
        <dbReference type="ARBA" id="ARBA00022989"/>
    </source>
</evidence>
<accession>A0A1M5NUC0</accession>
<dbReference type="InterPro" id="IPR005503">
    <property type="entry name" value="FliL"/>
</dbReference>
<comment type="subcellular location">
    <subcellularLocation>
        <location evidence="2">Cell membrane</location>
        <topology evidence="2">Single-pass membrane protein</topology>
    </subcellularLocation>
</comment>
<gene>
    <name evidence="11" type="ORF">SAMN02744040_00211</name>
</gene>
<dbReference type="PANTHER" id="PTHR35091">
    <property type="entry name" value="FLAGELLAR PROTEIN FLIL"/>
    <property type="match status" value="1"/>
</dbReference>
<keyword evidence="7 10" id="KW-0283">Flagellar rotation</keyword>
<evidence type="ECO:0000256" key="6">
    <source>
        <dbReference type="ARBA" id="ARBA00022692"/>
    </source>
</evidence>
<sequence>MDTKKVMIFSIIGFVLSLFIFVGTLYYVKSSSKDVKDIKTYNYDAGEFSTNMGDLRHYFKGNLVIETTDKKAIEKLTEKNVIVRDTVLKVIISQDPNQMTTNEGMDKIEKELISKLSKVLNIQSIRNIYFTNYIVQ</sequence>
<keyword evidence="11" id="KW-0282">Flagellum</keyword>
<keyword evidence="6 10" id="KW-0812">Transmembrane</keyword>
<evidence type="ECO:0000256" key="1">
    <source>
        <dbReference type="ARBA" id="ARBA00002254"/>
    </source>
</evidence>
<keyword evidence="12" id="KW-1185">Reference proteome</keyword>
<dbReference type="GO" id="GO:0009425">
    <property type="term" value="C:bacterial-type flagellum basal body"/>
    <property type="evidence" value="ECO:0007669"/>
    <property type="project" value="InterPro"/>
</dbReference>
<keyword evidence="4 10" id="KW-1003">Cell membrane</keyword>
<dbReference type="Pfam" id="PF03748">
    <property type="entry name" value="FliL"/>
    <property type="match status" value="1"/>
</dbReference>
<keyword evidence="8 10" id="KW-1133">Transmembrane helix</keyword>
<dbReference type="OrthoDB" id="166089at2"/>
<protein>
    <recommendedName>
        <fullName evidence="10">Flagellar protein FliL</fullName>
    </recommendedName>
</protein>
<feature type="transmembrane region" description="Helical" evidence="10">
    <location>
        <begin position="6"/>
        <end position="28"/>
    </location>
</feature>
<proteinExistence type="inferred from homology"/>
<evidence type="ECO:0000256" key="3">
    <source>
        <dbReference type="ARBA" id="ARBA00008281"/>
    </source>
</evidence>
<dbReference type="PANTHER" id="PTHR35091:SF2">
    <property type="entry name" value="FLAGELLAR PROTEIN FLIL"/>
    <property type="match status" value="1"/>
</dbReference>
<keyword evidence="11" id="KW-0969">Cilium</keyword>
<comment type="function">
    <text evidence="1 10">Controls the rotational direction of flagella during chemotaxis.</text>
</comment>
<dbReference type="EMBL" id="FQXH01000005">
    <property type="protein sequence ID" value="SHG92789.1"/>
    <property type="molecule type" value="Genomic_DNA"/>
</dbReference>
<organism evidence="11 12">
    <name type="scientific">Tepidibacter thalassicus DSM 15285</name>
    <dbReference type="NCBI Taxonomy" id="1123350"/>
    <lineage>
        <taxon>Bacteria</taxon>
        <taxon>Bacillati</taxon>
        <taxon>Bacillota</taxon>
        <taxon>Clostridia</taxon>
        <taxon>Peptostreptococcales</taxon>
        <taxon>Peptostreptococcaceae</taxon>
        <taxon>Tepidibacter</taxon>
    </lineage>
</organism>
<evidence type="ECO:0000256" key="10">
    <source>
        <dbReference type="RuleBase" id="RU364125"/>
    </source>
</evidence>
<keyword evidence="11" id="KW-0966">Cell projection</keyword>
<dbReference type="RefSeq" id="WP_072723012.1">
    <property type="nucleotide sequence ID" value="NZ_FQXH01000005.1"/>
</dbReference>